<accession>A0A0F9E2V3</accession>
<dbReference type="EMBL" id="LAZR01026569">
    <property type="protein sequence ID" value="KKL68319.1"/>
    <property type="molecule type" value="Genomic_DNA"/>
</dbReference>
<reference evidence="1" key="1">
    <citation type="journal article" date="2015" name="Nature">
        <title>Complex archaea that bridge the gap between prokaryotes and eukaryotes.</title>
        <authorList>
            <person name="Spang A."/>
            <person name="Saw J.H."/>
            <person name="Jorgensen S.L."/>
            <person name="Zaremba-Niedzwiedzka K."/>
            <person name="Martijn J."/>
            <person name="Lind A.E."/>
            <person name="van Eijk R."/>
            <person name="Schleper C."/>
            <person name="Guy L."/>
            <person name="Ettema T.J."/>
        </authorList>
    </citation>
    <scope>NUCLEOTIDE SEQUENCE</scope>
</reference>
<evidence type="ECO:0000313" key="1">
    <source>
        <dbReference type="EMBL" id="KKL68319.1"/>
    </source>
</evidence>
<gene>
    <name evidence="1" type="ORF">LCGC14_2126190</name>
</gene>
<organism evidence="1">
    <name type="scientific">marine sediment metagenome</name>
    <dbReference type="NCBI Taxonomy" id="412755"/>
    <lineage>
        <taxon>unclassified sequences</taxon>
        <taxon>metagenomes</taxon>
        <taxon>ecological metagenomes</taxon>
    </lineage>
</organism>
<sequence>MSWHKSGVFQRENDYDFVCKFTPPDEEKPERILTYGYVESDWENFGNFRSMCNREVQITCDSWTESETAEAVDVTKDFDET</sequence>
<name>A0A0F9E2V3_9ZZZZ</name>
<dbReference type="AlphaFoldDB" id="A0A0F9E2V3"/>
<proteinExistence type="predicted"/>
<comment type="caution">
    <text evidence="1">The sequence shown here is derived from an EMBL/GenBank/DDBJ whole genome shotgun (WGS) entry which is preliminary data.</text>
</comment>
<protein>
    <submittedName>
        <fullName evidence="1">Uncharacterized protein</fullName>
    </submittedName>
</protein>